<gene>
    <name evidence="2" type="ORF">SAMN05216412_10347</name>
</gene>
<dbReference type="EMBL" id="FOHI01000003">
    <property type="protein sequence ID" value="SET07271.1"/>
    <property type="molecule type" value="Genomic_DNA"/>
</dbReference>
<keyword evidence="1" id="KW-0812">Transmembrane</keyword>
<organism evidence="2 3">
    <name type="scientific">Nitrosospira multiformis</name>
    <dbReference type="NCBI Taxonomy" id="1231"/>
    <lineage>
        <taxon>Bacteria</taxon>
        <taxon>Pseudomonadati</taxon>
        <taxon>Pseudomonadota</taxon>
        <taxon>Betaproteobacteria</taxon>
        <taxon>Nitrosomonadales</taxon>
        <taxon>Nitrosomonadaceae</taxon>
        <taxon>Nitrosospira</taxon>
    </lineage>
</organism>
<feature type="transmembrane region" description="Helical" evidence="1">
    <location>
        <begin position="29"/>
        <end position="46"/>
    </location>
</feature>
<evidence type="ECO:0000256" key="1">
    <source>
        <dbReference type="SAM" id="Phobius"/>
    </source>
</evidence>
<dbReference type="OrthoDB" id="7594417at2"/>
<proteinExistence type="predicted"/>
<sequence>MDEPDNSIKEAVKSNNIPARLLISVTRRLFIALVILYGLSLTAAALLRESIYIVPLLVFASGVIGGFVGLQRRLKDLTLFDLELIAESWVYTALSPLVGGVLAFLLFILFLSGLLSGDLFPVFLPDSNSSSESFLSIFEQHGEGHKEYAKLIFWSFMAGFSEHFVTDVISRFEGAAVKSLPLAGQEESKRIQR</sequence>
<accession>A0A1I0BJZ9</accession>
<evidence type="ECO:0000313" key="2">
    <source>
        <dbReference type="EMBL" id="SET07271.1"/>
    </source>
</evidence>
<protein>
    <submittedName>
        <fullName evidence="2">Uncharacterized protein</fullName>
    </submittedName>
</protein>
<dbReference type="RefSeq" id="WP_081355693.1">
    <property type="nucleotide sequence ID" value="NZ_FOHI01000003.1"/>
</dbReference>
<feature type="transmembrane region" description="Helical" evidence="1">
    <location>
        <begin position="52"/>
        <end position="70"/>
    </location>
</feature>
<reference evidence="2 3" key="1">
    <citation type="submission" date="2016-10" db="EMBL/GenBank/DDBJ databases">
        <authorList>
            <person name="de Groot N.N."/>
        </authorList>
    </citation>
    <scope>NUCLEOTIDE SEQUENCE [LARGE SCALE GENOMIC DNA]</scope>
    <source>
        <strain evidence="2 3">Nl7</strain>
    </source>
</reference>
<dbReference type="AlphaFoldDB" id="A0A1I0BJZ9"/>
<evidence type="ECO:0000313" key="3">
    <source>
        <dbReference type="Proteomes" id="UP000183339"/>
    </source>
</evidence>
<keyword evidence="1" id="KW-0472">Membrane</keyword>
<feature type="transmembrane region" description="Helical" evidence="1">
    <location>
        <begin position="90"/>
        <end position="115"/>
    </location>
</feature>
<keyword evidence="1" id="KW-1133">Transmembrane helix</keyword>
<dbReference type="Proteomes" id="UP000183339">
    <property type="component" value="Unassembled WGS sequence"/>
</dbReference>
<name>A0A1I0BJZ9_9PROT</name>